<accession>A0A0A3XGW6</accession>
<dbReference type="RefSeq" id="WP_038944864.1">
    <property type="nucleotide sequence ID" value="NZ_JRPN01000042.1"/>
</dbReference>
<dbReference type="EMBL" id="JRPN01000042">
    <property type="protein sequence ID" value="KGT73677.1"/>
    <property type="molecule type" value="Genomic_DNA"/>
</dbReference>
<evidence type="ECO:0000313" key="1">
    <source>
        <dbReference type="EMBL" id="KGT73677.1"/>
    </source>
</evidence>
<dbReference type="AlphaFoldDB" id="A0A0A3XGW6"/>
<gene>
    <name evidence="1" type="ORF">MA20_42755</name>
</gene>
<proteinExistence type="predicted"/>
<reference evidence="1 2" key="1">
    <citation type="submission" date="2014-09" db="EMBL/GenBank/DDBJ databases">
        <title>Draft genome of Bradyrhizobium japonicum Is-34.</title>
        <authorList>
            <person name="Tsurumaru H."/>
            <person name="Yamakawa T."/>
            <person name="Hashimoto S."/>
            <person name="Okizaki K."/>
            <person name="Kanesaki Y."/>
            <person name="Yoshikawa H."/>
            <person name="Yajima S."/>
        </authorList>
    </citation>
    <scope>NUCLEOTIDE SEQUENCE [LARGE SCALE GENOMIC DNA]</scope>
    <source>
        <strain evidence="1 2">Is-34</strain>
    </source>
</reference>
<dbReference type="Proteomes" id="UP000030377">
    <property type="component" value="Unassembled WGS sequence"/>
</dbReference>
<sequence length="85" mass="9302">MTTTPTIATNRRNSAGVKYSSDQYRAGGDRIIWIDGFVDEITLRVVAEIRAAGFKAWRTKDQVWALNSDAAAIAALKISTDRVSA</sequence>
<organism evidence="1 2">
    <name type="scientific">Bradyrhizobium japonicum</name>
    <dbReference type="NCBI Taxonomy" id="375"/>
    <lineage>
        <taxon>Bacteria</taxon>
        <taxon>Pseudomonadati</taxon>
        <taxon>Pseudomonadota</taxon>
        <taxon>Alphaproteobacteria</taxon>
        <taxon>Hyphomicrobiales</taxon>
        <taxon>Nitrobacteraceae</taxon>
        <taxon>Bradyrhizobium</taxon>
    </lineage>
</organism>
<protein>
    <submittedName>
        <fullName evidence="1">Uncharacterized protein</fullName>
    </submittedName>
</protein>
<evidence type="ECO:0000313" key="2">
    <source>
        <dbReference type="Proteomes" id="UP000030377"/>
    </source>
</evidence>
<name>A0A0A3XGW6_BRAJP</name>
<comment type="caution">
    <text evidence="1">The sequence shown here is derived from an EMBL/GenBank/DDBJ whole genome shotgun (WGS) entry which is preliminary data.</text>
</comment>